<dbReference type="GO" id="GO:0003677">
    <property type="term" value="F:DNA binding"/>
    <property type="evidence" value="ECO:0007669"/>
    <property type="project" value="UniProtKB-KW"/>
</dbReference>
<evidence type="ECO:0000256" key="13">
    <source>
        <dbReference type="ARBA" id="ARBA00022932"/>
    </source>
</evidence>
<reference evidence="20 21" key="1">
    <citation type="submission" date="2017-12" db="EMBL/GenBank/DDBJ databases">
        <title>Gene loss provides genomic basis for host adaptation in cereal stripe rust fungi.</title>
        <authorList>
            <person name="Xia C."/>
        </authorList>
    </citation>
    <scope>NUCLEOTIDE SEQUENCE [LARGE SCALE GENOMIC DNA]</scope>
    <source>
        <strain evidence="20 21">93TX-2</strain>
    </source>
</reference>
<feature type="coiled-coil region" evidence="17">
    <location>
        <begin position="353"/>
        <end position="380"/>
    </location>
</feature>
<dbReference type="VEuPathDB" id="FungiDB:PSTT_11663"/>
<dbReference type="GO" id="GO:0006397">
    <property type="term" value="P:mRNA processing"/>
    <property type="evidence" value="ECO:0007669"/>
    <property type="project" value="UniProtKB-KW"/>
</dbReference>
<dbReference type="InterPro" id="IPR021109">
    <property type="entry name" value="Peptidase_aspartic_dom_sf"/>
</dbReference>
<keyword evidence="14" id="KW-0238">DNA-binding</keyword>
<keyword evidence="17" id="KW-0175">Coiled coil</keyword>
<keyword evidence="21" id="KW-1185">Reference proteome</keyword>
<keyword evidence="15" id="KW-0233">DNA recombination</keyword>
<dbReference type="InterPro" id="IPR050951">
    <property type="entry name" value="Retrovirus_Pol_polyprotein"/>
</dbReference>
<evidence type="ECO:0000256" key="7">
    <source>
        <dbReference type="ARBA" id="ARBA00022750"/>
    </source>
</evidence>
<dbReference type="Pfam" id="PF00098">
    <property type="entry name" value="zf-CCHC"/>
    <property type="match status" value="1"/>
</dbReference>
<evidence type="ECO:0000313" key="20">
    <source>
        <dbReference type="EMBL" id="POW13130.1"/>
    </source>
</evidence>
<proteinExistence type="predicted"/>
<evidence type="ECO:0000256" key="17">
    <source>
        <dbReference type="SAM" id="Coils"/>
    </source>
</evidence>
<dbReference type="Gene3D" id="3.30.420.10">
    <property type="entry name" value="Ribonuclease H-like superfamily/Ribonuclease H"/>
    <property type="match status" value="2"/>
</dbReference>
<dbReference type="GO" id="GO:0004519">
    <property type="term" value="F:endonuclease activity"/>
    <property type="evidence" value="ECO:0007669"/>
    <property type="project" value="UniProtKB-KW"/>
</dbReference>
<evidence type="ECO:0000256" key="2">
    <source>
        <dbReference type="ARBA" id="ARBA00022670"/>
    </source>
</evidence>
<gene>
    <name evidence="20" type="ORF">PSHT_07866</name>
</gene>
<dbReference type="PANTHER" id="PTHR37984:SF5">
    <property type="entry name" value="PROTEIN NYNRIN-LIKE"/>
    <property type="match status" value="1"/>
</dbReference>
<dbReference type="SUPFAM" id="SSF50630">
    <property type="entry name" value="Acid proteases"/>
    <property type="match status" value="1"/>
</dbReference>
<evidence type="ECO:0000256" key="12">
    <source>
        <dbReference type="ARBA" id="ARBA00022918"/>
    </source>
</evidence>
<dbReference type="InterPro" id="IPR012337">
    <property type="entry name" value="RNaseH-like_sf"/>
</dbReference>
<feature type="compositionally biased region" description="Acidic residues" evidence="18">
    <location>
        <begin position="768"/>
        <end position="784"/>
    </location>
</feature>
<keyword evidence="1" id="KW-0507">mRNA processing</keyword>
<keyword evidence="11" id="KW-0229">DNA integration</keyword>
<feature type="region of interest" description="Disordered" evidence="18">
    <location>
        <begin position="754"/>
        <end position="785"/>
    </location>
</feature>
<dbReference type="EMBL" id="PKSM01000099">
    <property type="protein sequence ID" value="POW13130.1"/>
    <property type="molecule type" value="Genomic_DNA"/>
</dbReference>
<keyword evidence="16" id="KW-0862">Zinc</keyword>
<keyword evidence="2" id="KW-0645">Protease</keyword>
<evidence type="ECO:0000256" key="1">
    <source>
        <dbReference type="ARBA" id="ARBA00022664"/>
    </source>
</evidence>
<evidence type="ECO:0000256" key="11">
    <source>
        <dbReference type="ARBA" id="ARBA00022908"/>
    </source>
</evidence>
<protein>
    <recommendedName>
        <fullName evidence="19">CCHC-type domain-containing protein</fullName>
    </recommendedName>
</protein>
<keyword evidence="8" id="KW-0255">Endonuclease</keyword>
<dbReference type="Proteomes" id="UP000238274">
    <property type="component" value="Unassembled WGS sequence"/>
</dbReference>
<feature type="compositionally biased region" description="Polar residues" evidence="18">
    <location>
        <begin position="134"/>
        <end position="149"/>
    </location>
</feature>
<keyword evidence="3" id="KW-0808">Transferase</keyword>
<dbReference type="PANTHER" id="PTHR37984">
    <property type="entry name" value="PROTEIN CBG26694"/>
    <property type="match status" value="1"/>
</dbReference>
<dbReference type="GO" id="GO:0006508">
    <property type="term" value="P:proteolysis"/>
    <property type="evidence" value="ECO:0007669"/>
    <property type="project" value="UniProtKB-KW"/>
</dbReference>
<dbReference type="GO" id="GO:0004190">
    <property type="term" value="F:aspartic-type endopeptidase activity"/>
    <property type="evidence" value="ECO:0007669"/>
    <property type="project" value="UniProtKB-KW"/>
</dbReference>
<organism evidence="20 21">
    <name type="scientific">Puccinia striiformis</name>
    <dbReference type="NCBI Taxonomy" id="27350"/>
    <lineage>
        <taxon>Eukaryota</taxon>
        <taxon>Fungi</taxon>
        <taxon>Dikarya</taxon>
        <taxon>Basidiomycota</taxon>
        <taxon>Pucciniomycotina</taxon>
        <taxon>Pucciniomycetes</taxon>
        <taxon>Pucciniales</taxon>
        <taxon>Pucciniaceae</taxon>
        <taxon>Puccinia</taxon>
    </lineage>
</organism>
<dbReference type="GO" id="GO:0006310">
    <property type="term" value="P:DNA recombination"/>
    <property type="evidence" value="ECO:0007669"/>
    <property type="project" value="UniProtKB-KW"/>
</dbReference>
<dbReference type="GO" id="GO:0015074">
    <property type="term" value="P:DNA integration"/>
    <property type="evidence" value="ECO:0007669"/>
    <property type="project" value="UniProtKB-KW"/>
</dbReference>
<evidence type="ECO:0000256" key="18">
    <source>
        <dbReference type="SAM" id="MobiDB-lite"/>
    </source>
</evidence>
<feature type="region of interest" description="Disordered" evidence="18">
    <location>
        <begin position="507"/>
        <end position="533"/>
    </location>
</feature>
<evidence type="ECO:0000256" key="14">
    <source>
        <dbReference type="ARBA" id="ARBA00023125"/>
    </source>
</evidence>
<keyword evidence="9" id="KW-0378">Hydrolase</keyword>
<feature type="compositionally biased region" description="Low complexity" evidence="18">
    <location>
        <begin position="115"/>
        <end position="133"/>
    </location>
</feature>
<dbReference type="Pfam" id="PF17921">
    <property type="entry name" value="Integrase_H2C2"/>
    <property type="match status" value="1"/>
</dbReference>
<evidence type="ECO:0000256" key="3">
    <source>
        <dbReference type="ARBA" id="ARBA00022679"/>
    </source>
</evidence>
<feature type="region of interest" description="Disordered" evidence="18">
    <location>
        <begin position="1665"/>
        <end position="1715"/>
    </location>
</feature>
<dbReference type="GO" id="GO:0003887">
    <property type="term" value="F:DNA-directed DNA polymerase activity"/>
    <property type="evidence" value="ECO:0007669"/>
    <property type="project" value="UniProtKB-KW"/>
</dbReference>
<dbReference type="SUPFAM" id="SSF53098">
    <property type="entry name" value="Ribonuclease H-like"/>
    <property type="match status" value="1"/>
</dbReference>
<feature type="compositionally biased region" description="Polar residues" evidence="18">
    <location>
        <begin position="225"/>
        <end position="237"/>
    </location>
</feature>
<dbReference type="VEuPathDB" id="FungiDB:PSHT_07866"/>
<keyword evidence="12" id="KW-0695">RNA-directed DNA polymerase</keyword>
<keyword evidence="5" id="KW-0540">Nuclease</keyword>
<feature type="region of interest" description="Disordered" evidence="18">
    <location>
        <begin position="1"/>
        <end position="237"/>
    </location>
</feature>
<dbReference type="InterPro" id="IPR001878">
    <property type="entry name" value="Znf_CCHC"/>
</dbReference>
<keyword evidence="10" id="KW-0460">Magnesium</keyword>
<dbReference type="VEuPathDB" id="FungiDB:PSTT_09447"/>
<dbReference type="InterPro" id="IPR036875">
    <property type="entry name" value="Znf_CCHC_sf"/>
</dbReference>
<dbReference type="InterPro" id="IPR041588">
    <property type="entry name" value="Integrase_H2C2"/>
</dbReference>
<reference evidence="21" key="2">
    <citation type="journal article" date="2018" name="BMC Genomics">
        <title>Genomic insights into host adaptation between the wheat stripe rust pathogen (Puccinia striiformis f. sp. tritici) and the barley stripe rust pathogen (Puccinia striiformis f. sp. hordei).</title>
        <authorList>
            <person name="Xia C."/>
            <person name="Wang M."/>
            <person name="Yin C."/>
            <person name="Cornejo O.E."/>
            <person name="Hulbert S.H."/>
            <person name="Chen X."/>
        </authorList>
    </citation>
    <scope>NUCLEOTIDE SEQUENCE [LARGE SCALE GENOMIC DNA]</scope>
    <source>
        <strain evidence="21">93TX-2</strain>
    </source>
</reference>
<evidence type="ECO:0000259" key="19">
    <source>
        <dbReference type="PROSITE" id="PS50158"/>
    </source>
</evidence>
<dbReference type="InterPro" id="IPR056924">
    <property type="entry name" value="SH3_Tf2-1"/>
</dbReference>
<evidence type="ECO:0000256" key="6">
    <source>
        <dbReference type="ARBA" id="ARBA00022723"/>
    </source>
</evidence>
<keyword evidence="7" id="KW-0064">Aspartyl protease</keyword>
<dbReference type="Pfam" id="PF24626">
    <property type="entry name" value="SH3_Tf2-1"/>
    <property type="match status" value="1"/>
</dbReference>
<dbReference type="Gene3D" id="2.40.70.10">
    <property type="entry name" value="Acid Proteases"/>
    <property type="match status" value="1"/>
</dbReference>
<sequence length="1778" mass="197445">MTPPPKSASISDDPAKTKAPPKISKTRSSKPELSGPGEFKRATGKKKFQSGDGVHLKDSPSDQGAVPLGASGEQHGGDGDAPSSSGQKSPDPREPSGTGPLVGVDRRVEPHHNPTGHPSSSGSASATPTGQTTDSATGVRQTSGTPSSAHRSRSRAGPTTGETESPTPASPTPGRSPTGSSARRTATGSEYSDARQTGLSVLGVQRAVSHESSDPRGLPVGRQGAPTQPRESSPLSISTARDILGLMFKQIEKVVDGNSEQMSLEFGKALALSTSSITRDISNPLSNKILQLQDLLHEVSSAVISLSAAVKSLPSRREIGADLQNLENGVLTALQSSADSVIAQVVSQPEHETEKLVQVIQNLSAQVHRLEQKVETKRGSEGEAISAKSVEENSAEVLAKLDLLLSNKEANQAAPVDLESQISAAVESAMSRYVRKLDRSSPVELNESKGEGESNGFAELEEQMEEQSENQRRDFLKLNERFDTMMSQNRSEGARLREEISDLVKSVKAANSRDSAPHLHRPPAREQRQGNEIEPVSQEVQRQLTAAIAKSDWPTFSGKGEYDHMDFIHWIDTAKRHSHVDDGVIVLKLLTILTDGARSWFKTMEATHKERNWSFWRAEMCKKWGTSSWKRKKEDAFEADKFIPGVTTPSEWVTRQYDRIQCFSPGISQESINFKLLRLMDDEVEYAAKQAMKGQDTDLSDFINNLEDICDKTKLGRRRFASKATEPEKTAVVPAGRSKVPASPITCYTCNESGHTSRRCPKKVNNVDNEDPHDDEEPVSDYEPEGPIIGDSNETFAISLSTGKNNLVRMKCCDLDFMVLLDSGAVRSVVGSNYLKKFCPGWEKFILPVEPGNFHSASGALIPLGVVKIKLLMKNIPMVMTFVVMKNMAARYFILGNDYLAHYKISLINNDRRQFSIGKRIFDFDESINAVLPEDSPVRAFDIEVNRDSKVAPDLTNEQLKGLLTTLSERKTAFATEDQPFGAIKGHEVEVTLTVEKPYPLALRKAPYPASPRNRQAIEEHVVLLTKMGILRKVGANEGVDITTPVIIAWHNDCVALKSLLNMKTPSRHMMRWQIAIQEWRGSMTITHRDGLIHKNADGLSRWALPNDSDNPAFDKEDIIREVPIMAIASKHVQQDLVAQLEEPWKGNFSAGRFVLLDGLLYRRTANHCALVLVSEDHIKTMLHECHDAISAGHFSKDRTLERLRILAWWPGWTERVERYCSSCDRCQKANRATGKRFGLLQTIEEPKQRWEVINMDFVTALPPGGKDNFNAVLVVVDRFSKRARFLPCYKDNTALDVALLFWNSIINDVGCPKTDGLAERMIQTLEDMVRRYCAFGLAFKDGEGYTHDWVSLLPALEYVYNSSIHATTGKTPFELEKGWIPHMPRDMLLSKAVTLHPSAERFQHMMLSAEKHANKCIEEAVAYNKERWDKSHRDHNIMVGDRVLVSTINFQNLGGNRKLKDAFVGPFFVKALHGRNAVEVVLTEGYDLKHPTFPVSLLKKYMTAEDDKGSNAPVTPAELLEEDKPGFPSKILDKKLTRIEGQDCRLYLTRFKNKTADDDKWLPKASIANAEVLLRKFRAHKRHPDARVRAILFCGSECQLSATHDEAEQRQVTPTKSITAWKTCLMVGMVELYSFVHSLEDDWNAVMKGVSILYGSQKPKDVGLSMGLAPKTKRNHQAPNDGRPPNTSDALGEGPTKKAKLGRPPNSGNFDKNQFSTYPSYQGITKNPQQANRCWMAAGLESLYALFSPLWLRGISGRQKDLFSFMVNHFSPDRPTN</sequence>
<evidence type="ECO:0000256" key="16">
    <source>
        <dbReference type="PROSITE-ProRule" id="PRU00047"/>
    </source>
</evidence>
<dbReference type="Gene3D" id="4.10.60.10">
    <property type="entry name" value="Zinc finger, CCHC-type"/>
    <property type="match status" value="1"/>
</dbReference>
<name>A0A2S4VUH4_9BASI</name>
<feature type="domain" description="CCHC-type" evidence="19">
    <location>
        <begin position="747"/>
        <end position="762"/>
    </location>
</feature>
<reference evidence="21" key="3">
    <citation type="journal article" date="2018" name="Mol. Plant Microbe Interact.">
        <title>Genome sequence resources for the wheat stripe rust pathogen (Puccinia striiformis f. sp. tritici) and the barley stripe rust pathogen (Puccinia striiformis f. sp. hordei).</title>
        <authorList>
            <person name="Xia C."/>
            <person name="Wang M."/>
            <person name="Yin C."/>
            <person name="Cornejo O.E."/>
            <person name="Hulbert S.H."/>
            <person name="Chen X."/>
        </authorList>
    </citation>
    <scope>NUCLEOTIDE SEQUENCE [LARGE SCALE GENOMIC DNA]</scope>
    <source>
        <strain evidence="21">93TX-2</strain>
    </source>
</reference>
<accession>A0A2S4VUH4</accession>
<comment type="caution">
    <text evidence="20">The sequence shown here is derived from an EMBL/GenBank/DDBJ whole genome shotgun (WGS) entry which is preliminary data.</text>
</comment>
<keyword evidence="6" id="KW-0479">Metal-binding</keyword>
<dbReference type="PROSITE" id="PS50158">
    <property type="entry name" value="ZF_CCHC"/>
    <property type="match status" value="1"/>
</dbReference>
<dbReference type="GO" id="GO:0003964">
    <property type="term" value="F:RNA-directed DNA polymerase activity"/>
    <property type="evidence" value="ECO:0007669"/>
    <property type="project" value="UniProtKB-KW"/>
</dbReference>
<keyword evidence="4" id="KW-0548">Nucleotidyltransferase</keyword>
<dbReference type="SUPFAM" id="SSF57756">
    <property type="entry name" value="Retrovirus zinc finger-like domains"/>
    <property type="match status" value="1"/>
</dbReference>
<dbReference type="Gene3D" id="1.10.340.70">
    <property type="match status" value="1"/>
</dbReference>
<dbReference type="OrthoDB" id="2507294at2759"/>
<dbReference type="InterPro" id="IPR036397">
    <property type="entry name" value="RNaseH_sf"/>
</dbReference>
<evidence type="ECO:0000256" key="4">
    <source>
        <dbReference type="ARBA" id="ARBA00022695"/>
    </source>
</evidence>
<evidence type="ECO:0000256" key="8">
    <source>
        <dbReference type="ARBA" id="ARBA00022759"/>
    </source>
</evidence>
<keyword evidence="16" id="KW-0863">Zinc-finger</keyword>
<evidence type="ECO:0000256" key="15">
    <source>
        <dbReference type="ARBA" id="ARBA00023172"/>
    </source>
</evidence>
<dbReference type="FunFam" id="1.10.340.70:FF:000001">
    <property type="entry name" value="Retrovirus-related Pol polyprotein from transposon gypsy-like Protein"/>
    <property type="match status" value="1"/>
</dbReference>
<feature type="compositionally biased region" description="Low complexity" evidence="18">
    <location>
        <begin position="156"/>
        <end position="182"/>
    </location>
</feature>
<evidence type="ECO:0000313" key="21">
    <source>
        <dbReference type="Proteomes" id="UP000238274"/>
    </source>
</evidence>
<evidence type="ECO:0000256" key="9">
    <source>
        <dbReference type="ARBA" id="ARBA00022801"/>
    </source>
</evidence>
<dbReference type="SMART" id="SM00343">
    <property type="entry name" value="ZnF_C2HC"/>
    <property type="match status" value="1"/>
</dbReference>
<dbReference type="GO" id="GO:0008270">
    <property type="term" value="F:zinc ion binding"/>
    <property type="evidence" value="ECO:0007669"/>
    <property type="project" value="UniProtKB-KW"/>
</dbReference>
<feature type="compositionally biased region" description="Polar residues" evidence="18">
    <location>
        <begin position="183"/>
        <end position="199"/>
    </location>
</feature>
<evidence type="ECO:0000256" key="5">
    <source>
        <dbReference type="ARBA" id="ARBA00022722"/>
    </source>
</evidence>
<keyword evidence="13" id="KW-0239">DNA-directed DNA polymerase</keyword>
<evidence type="ECO:0000256" key="10">
    <source>
        <dbReference type="ARBA" id="ARBA00022842"/>
    </source>
</evidence>
<dbReference type="VEuPathDB" id="FungiDB:PSTT_15312"/>